<name>A0A1B2I2Z0_9BACT</name>
<dbReference type="Pfam" id="PF09674">
    <property type="entry name" value="DUF2400"/>
    <property type="match status" value="1"/>
</dbReference>
<evidence type="ECO:0000313" key="2">
    <source>
        <dbReference type="Proteomes" id="UP000093044"/>
    </source>
</evidence>
<sequence>MKPLEESPARIASREIFEKIYDDYNRRIYVSPDPLQFLYDYEETADREVVGLIASGLAYGRVAQILKSVKRVLDALGPRPAEYLRNSARRDHEEKLGGFVHRFTDCGEMCGFLTAIGEALRRCGSLEELFISGYNGDMSAAMENFADTFNRCAGRDNMFLLPRPSKGSACKRMALFLRWMVRRDDVDPGGWRGISPAELLIPLDTHMFNITTTLGLCRSKSANGKAAAEITENFKEICPEDPVKYDFALTRYGIREEMTVEELFAKWHLER</sequence>
<proteinExistence type="predicted"/>
<dbReference type="GeneID" id="83057003"/>
<gene>
    <name evidence="1" type="ORF">BED41_03930</name>
</gene>
<dbReference type="STRING" id="1197717.BED41_03930"/>
<keyword evidence="2" id="KW-1185">Reference proteome</keyword>
<dbReference type="RefSeq" id="WP_066743306.1">
    <property type="nucleotide sequence ID" value="NZ_CAUFKJ010000017.1"/>
</dbReference>
<dbReference type="OrthoDB" id="9773332at2"/>
<protein>
    <submittedName>
        <fullName evidence="1">TIGR02757 family protein</fullName>
    </submittedName>
</protein>
<dbReference type="AlphaFoldDB" id="A0A1B2I2Z0"/>
<dbReference type="Proteomes" id="UP000093044">
    <property type="component" value="Chromosome"/>
</dbReference>
<evidence type="ECO:0000313" key="1">
    <source>
        <dbReference type="EMBL" id="ANZ44312.1"/>
    </source>
</evidence>
<dbReference type="EMBL" id="CP016757">
    <property type="protein sequence ID" value="ANZ44312.1"/>
    <property type="molecule type" value="Genomic_DNA"/>
</dbReference>
<dbReference type="InterPro" id="IPR014127">
    <property type="entry name" value="CHP02757"/>
</dbReference>
<accession>A0A1B2I2Z0</accession>
<organism evidence="1 2">
    <name type="scientific">Cloacibacillus porcorum</name>
    <dbReference type="NCBI Taxonomy" id="1197717"/>
    <lineage>
        <taxon>Bacteria</taxon>
        <taxon>Thermotogati</taxon>
        <taxon>Synergistota</taxon>
        <taxon>Synergistia</taxon>
        <taxon>Synergistales</taxon>
        <taxon>Synergistaceae</taxon>
        <taxon>Cloacibacillus</taxon>
    </lineage>
</organism>
<dbReference type="NCBIfam" id="TIGR02757">
    <property type="entry name" value="TIGR02757 family protein"/>
    <property type="match status" value="1"/>
</dbReference>
<dbReference type="KEGG" id="cpor:BED41_03930"/>
<reference evidence="1" key="1">
    <citation type="submission" date="2016-08" db="EMBL/GenBank/DDBJ databases">
        <title>Complete genome of Cloacibacillus porcorum.</title>
        <authorList>
            <person name="Looft T."/>
            <person name="Bayles D.O."/>
            <person name="Alt D.P."/>
        </authorList>
    </citation>
    <scope>NUCLEOTIDE SEQUENCE [LARGE SCALE GENOMIC DNA]</scope>
    <source>
        <strain evidence="1">CL-84</strain>
    </source>
</reference>